<protein>
    <recommendedName>
        <fullName evidence="3">Protein kinase domain-containing protein</fullName>
    </recommendedName>
</protein>
<sequence length="538" mass="55750">MRRRQRRSTDPVPGRPIQEPSASPASPEPGTGIAGYRVVRRIASGRRADLYLAAATREGRVRGGQGAADGIAVDGTTLVVLRVYRDDAADVAIGIESEVMDDVPGASPPALIDVATADDGSRILVVERIAGASVAQLLTERTLEPGEAVTLIAPIAAAVARLADRGFVHTRLAPSDVRLDESGRPRLLGLGAVERLPAGGADRTAMRREGLAALAGYAEAVITAVRPGGVFDDARALMAAALARRPFVAFEQELERVVFASATPAAVGGVAPARVQRTPARVLPPQATVEPTGLPEGSVDRAPNVRGTRLPSVAVGLLDVAEVPPPLIERVMDSVEGDRLAGIRVRLRSWALRRRRQIVVAALVGAAALVMLLTMVPPADARSGGDVDAAQSATEDAGARQEAFDEGGAKASPDASAPEPVDPGVAVVGDDPEAAASELLMRRAACFAVLDPECLATYVQAGSPIEESDWRLLLAARDGAPGIADLDADSAAVVAEMGAAVLVDVEAEGSGAGVSLLIVQSDAGWRLREIFTEKTELP</sequence>
<feature type="region of interest" description="Disordered" evidence="1">
    <location>
        <begin position="1"/>
        <end position="33"/>
    </location>
</feature>
<feature type="region of interest" description="Disordered" evidence="1">
    <location>
        <begin position="285"/>
        <end position="305"/>
    </location>
</feature>
<keyword evidence="2" id="KW-1133">Transmembrane helix</keyword>
<evidence type="ECO:0000313" key="4">
    <source>
        <dbReference type="EMBL" id="MCP2371894.1"/>
    </source>
</evidence>
<evidence type="ECO:0000256" key="2">
    <source>
        <dbReference type="SAM" id="Phobius"/>
    </source>
</evidence>
<dbReference type="PROSITE" id="PS50011">
    <property type="entry name" value="PROTEIN_KINASE_DOM"/>
    <property type="match status" value="1"/>
</dbReference>
<keyword evidence="2" id="KW-0472">Membrane</keyword>
<feature type="transmembrane region" description="Helical" evidence="2">
    <location>
        <begin position="358"/>
        <end position="376"/>
    </location>
</feature>
<dbReference type="AlphaFoldDB" id="A0A9X2H9C7"/>
<proteinExistence type="predicted"/>
<keyword evidence="5" id="KW-1185">Reference proteome</keyword>
<feature type="domain" description="Protein kinase" evidence="3">
    <location>
        <begin position="36"/>
        <end position="318"/>
    </location>
</feature>
<feature type="compositionally biased region" description="Low complexity" evidence="1">
    <location>
        <begin position="19"/>
        <end position="29"/>
    </location>
</feature>
<accession>A0A9X2H9C7</accession>
<dbReference type="InterPro" id="IPR011009">
    <property type="entry name" value="Kinase-like_dom_sf"/>
</dbReference>
<keyword evidence="2" id="KW-0812">Transmembrane</keyword>
<evidence type="ECO:0000313" key="5">
    <source>
        <dbReference type="Proteomes" id="UP001139722"/>
    </source>
</evidence>
<evidence type="ECO:0000256" key="1">
    <source>
        <dbReference type="SAM" id="MobiDB-lite"/>
    </source>
</evidence>
<dbReference type="RefSeq" id="WP_156997956.1">
    <property type="nucleotide sequence ID" value="NZ_BAAANU010000008.1"/>
</dbReference>
<dbReference type="Gene3D" id="1.10.510.10">
    <property type="entry name" value="Transferase(Phosphotransferase) domain 1"/>
    <property type="match status" value="1"/>
</dbReference>
<dbReference type="OrthoDB" id="5125808at2"/>
<dbReference type="GO" id="GO:0005524">
    <property type="term" value="F:ATP binding"/>
    <property type="evidence" value="ECO:0007669"/>
    <property type="project" value="InterPro"/>
</dbReference>
<evidence type="ECO:0000259" key="3">
    <source>
        <dbReference type="PROSITE" id="PS50011"/>
    </source>
</evidence>
<name>A0A9X2H9C7_9MICO</name>
<dbReference type="InterPro" id="IPR000719">
    <property type="entry name" value="Prot_kinase_dom"/>
</dbReference>
<dbReference type="GO" id="GO:0004672">
    <property type="term" value="F:protein kinase activity"/>
    <property type="evidence" value="ECO:0007669"/>
    <property type="project" value="InterPro"/>
</dbReference>
<organism evidence="4 5">
    <name type="scientific">Agromyces terreus</name>
    <dbReference type="NCBI Taxonomy" id="424795"/>
    <lineage>
        <taxon>Bacteria</taxon>
        <taxon>Bacillati</taxon>
        <taxon>Actinomycetota</taxon>
        <taxon>Actinomycetes</taxon>
        <taxon>Micrococcales</taxon>
        <taxon>Microbacteriaceae</taxon>
        <taxon>Agromyces</taxon>
    </lineage>
</organism>
<feature type="compositionally biased region" description="Low complexity" evidence="1">
    <location>
        <begin position="417"/>
        <end position="426"/>
    </location>
</feature>
<reference evidence="4" key="1">
    <citation type="submission" date="2022-06" db="EMBL/GenBank/DDBJ databases">
        <title>Sequencing the genomes of 1000 actinobacteria strains.</title>
        <authorList>
            <person name="Klenk H.-P."/>
        </authorList>
    </citation>
    <scope>NUCLEOTIDE SEQUENCE</scope>
    <source>
        <strain evidence="4">DSM 22016</strain>
    </source>
</reference>
<dbReference type="Proteomes" id="UP001139722">
    <property type="component" value="Unassembled WGS sequence"/>
</dbReference>
<feature type="region of interest" description="Disordered" evidence="1">
    <location>
        <begin position="381"/>
        <end position="426"/>
    </location>
</feature>
<dbReference type="EMBL" id="JAMZDY010000001">
    <property type="protein sequence ID" value="MCP2371894.1"/>
    <property type="molecule type" value="Genomic_DNA"/>
</dbReference>
<dbReference type="SUPFAM" id="SSF56112">
    <property type="entry name" value="Protein kinase-like (PK-like)"/>
    <property type="match status" value="1"/>
</dbReference>
<gene>
    <name evidence="4" type="ORF">BJ978_002570</name>
</gene>
<comment type="caution">
    <text evidence="4">The sequence shown here is derived from an EMBL/GenBank/DDBJ whole genome shotgun (WGS) entry which is preliminary data.</text>
</comment>